<dbReference type="AlphaFoldDB" id="A0A7Y0EW93"/>
<protein>
    <submittedName>
        <fullName evidence="1">Uncharacterized protein</fullName>
    </submittedName>
</protein>
<dbReference type="EMBL" id="JAAIIG010000002">
    <property type="protein sequence ID" value="NMM97581.1"/>
    <property type="molecule type" value="Genomic_DNA"/>
</dbReference>
<dbReference type="Proteomes" id="UP000543419">
    <property type="component" value="Unassembled WGS sequence"/>
</dbReference>
<keyword evidence="2" id="KW-1185">Reference proteome</keyword>
<comment type="caution">
    <text evidence="1">The sequence shown here is derived from an EMBL/GenBank/DDBJ whole genome shotgun (WGS) entry which is preliminary data.</text>
</comment>
<evidence type="ECO:0000313" key="2">
    <source>
        <dbReference type="Proteomes" id="UP000543419"/>
    </source>
</evidence>
<gene>
    <name evidence="1" type="ORF">G1C97_0530</name>
</gene>
<organism evidence="1 2">
    <name type="scientific">Bifidobacterium olomucense</name>
    <dbReference type="NCBI Taxonomy" id="2675324"/>
    <lineage>
        <taxon>Bacteria</taxon>
        <taxon>Bacillati</taxon>
        <taxon>Actinomycetota</taxon>
        <taxon>Actinomycetes</taxon>
        <taxon>Bifidobacteriales</taxon>
        <taxon>Bifidobacteriaceae</taxon>
        <taxon>Bifidobacterium</taxon>
    </lineage>
</organism>
<reference evidence="1 2" key="1">
    <citation type="submission" date="2020-02" db="EMBL/GenBank/DDBJ databases">
        <title>Characterization of phylogenetic diversity of novel bifidobacterial species isolated in Czech ZOOs.</title>
        <authorList>
            <person name="Lugli G.A."/>
            <person name="Vera N.B."/>
            <person name="Ventura M."/>
        </authorList>
    </citation>
    <scope>NUCLEOTIDE SEQUENCE [LARGE SCALE GENOMIC DNA]</scope>
    <source>
        <strain evidence="1 2">DSM 109959</strain>
    </source>
</reference>
<dbReference type="RefSeq" id="WP_169240407.1">
    <property type="nucleotide sequence ID" value="NZ_JAAIIG010000002.1"/>
</dbReference>
<proteinExistence type="predicted"/>
<accession>A0A7Y0EW93</accession>
<evidence type="ECO:0000313" key="1">
    <source>
        <dbReference type="EMBL" id="NMM97581.1"/>
    </source>
</evidence>
<name>A0A7Y0EW93_9BIFI</name>
<sequence length="405" mass="45091">MNVLEVVMRRWDTGAGDGRALIRRDWDHVVEEGSMLVAWARESVGEGWPGASMPMDPDAVLAAANAFEDCTGDGPELVDVEEAFLAYGVMFEAALDVSCSSGDHDRVRDDWRNIVMDELQLAARGYSSLPGESQERLAFMEGGGFETRYYRQPGSVLAPADATPIIELVNRAAVLPDLGDWAWPECAPGVVTAMRDRIGVLSTRPSGADRRNARAEIEERYEAQADGLALTLMSIQYERLPVQARPRWYRTNACRRNWCEVTIGPASMAPTASLLLLGQSPSTQRHEKQSDNIDEQVATNARPWSRIKYSLIENNAAYAAWARRYPEPESSRAARNADDELCDADTNGILWKSIAVMRHDDPDDELHGLPIELALEDVLDEHDPEWIRRLATHCGIHHPQAITNE</sequence>